<dbReference type="EMBL" id="JAVREN010000075">
    <property type="protein sequence ID" value="MDT0310498.1"/>
    <property type="molecule type" value="Genomic_DNA"/>
</dbReference>
<sequence length="436" mass="46200">MGSAVPRAAVIADSDSRWRWAALTARKIAPGHALDARLLSCATTPAPRQIEDAGVLPDTSRVVTVAEALADPAVAEADLLVLGTLGGTALALLHSLGAAWDGGSRRPVVITGYAGAVYENLVDGLLLRAGADLVLANSPHDARRFREAYRGAGVDEECVVEAGLPFLGGPRYDPSAVARGERPFTVCFAVQPTVPASPAARAGLVEKLRRHALRHPERQVLIKPRTRAGETGTRPERHAFRDLFEALGDRPPNLGLAEGSMAEVLNRTDLLVTLSSTAAFEAMQRGIPTAILTDYGIREAHGNHFFVSSGALASFAQLDEGLVPRPGYSWTTEHGIGQRDPFGPARARVAQLRTRAALPRVRPFYTPQNAPDYLEGLLGRHGLGLSGQPLPDGQAGRAGSGAMRRLIQRGAGGLYRVGTTRVAPVIRRLAEGAPQG</sequence>
<gene>
    <name evidence="1" type="ORF">RM780_26635</name>
</gene>
<name>A0ABU2LGX6_9ACTN</name>
<reference evidence="2" key="1">
    <citation type="submission" date="2023-07" db="EMBL/GenBank/DDBJ databases">
        <title>30 novel species of actinomycetes from the DSMZ collection.</title>
        <authorList>
            <person name="Nouioui I."/>
        </authorList>
    </citation>
    <scope>NUCLEOTIDE SEQUENCE [LARGE SCALE GENOMIC DNA]</scope>
    <source>
        <strain evidence="2">DSM 44917</strain>
    </source>
</reference>
<dbReference type="RefSeq" id="WP_311633466.1">
    <property type="nucleotide sequence ID" value="NZ_JAVREN010000075.1"/>
</dbReference>
<organism evidence="1 2">
    <name type="scientific">Streptomyces boetiae</name>
    <dbReference type="NCBI Taxonomy" id="3075541"/>
    <lineage>
        <taxon>Bacteria</taxon>
        <taxon>Bacillati</taxon>
        <taxon>Actinomycetota</taxon>
        <taxon>Actinomycetes</taxon>
        <taxon>Kitasatosporales</taxon>
        <taxon>Streptomycetaceae</taxon>
        <taxon>Streptomyces</taxon>
    </lineage>
</organism>
<comment type="caution">
    <text evidence="1">The sequence shown here is derived from an EMBL/GenBank/DDBJ whole genome shotgun (WGS) entry which is preliminary data.</text>
</comment>
<dbReference type="Proteomes" id="UP001183388">
    <property type="component" value="Unassembled WGS sequence"/>
</dbReference>
<evidence type="ECO:0000313" key="2">
    <source>
        <dbReference type="Proteomes" id="UP001183388"/>
    </source>
</evidence>
<dbReference type="InterPro" id="IPR046561">
    <property type="entry name" value="DUF6716"/>
</dbReference>
<accession>A0ABU2LGX6</accession>
<keyword evidence="2" id="KW-1185">Reference proteome</keyword>
<proteinExistence type="predicted"/>
<protein>
    <submittedName>
        <fullName evidence="1">Glycosyltransferase</fullName>
    </submittedName>
</protein>
<dbReference type="Pfam" id="PF20471">
    <property type="entry name" value="DUF6716"/>
    <property type="match status" value="1"/>
</dbReference>
<dbReference type="SUPFAM" id="SSF53756">
    <property type="entry name" value="UDP-Glycosyltransferase/glycogen phosphorylase"/>
    <property type="match status" value="1"/>
</dbReference>
<evidence type="ECO:0000313" key="1">
    <source>
        <dbReference type="EMBL" id="MDT0310498.1"/>
    </source>
</evidence>
<dbReference type="CDD" id="cd01635">
    <property type="entry name" value="Glycosyltransferase_GTB-type"/>
    <property type="match status" value="1"/>
</dbReference>